<sequence>AHMAGEASEIAITAINNNMVVTACRNGSGGLLLICWGVGADGSFTRLGDSNPSGQPPQAGEVSLVTIANVGNNIVVTAVKNGSDNLELIGWRISNDGKTIHRQNPVGATAGTVGEIALTPFSDSETGQTGVITAVQNGSGNLELIAWMVLDQGMGFQRLGDTSTLPSGQRPGTASHISISPSGNAANTFLTTMRRGSGDLELIAFSLGRNGGFTREGDLGQSQGTDVTETALTSFFGRDVSATRKADFLNVSVWEVSTLNKTQVTNTAAINQWFASALADPSRADRLKGDWIRLMKAELPLSEHQKESLALIPEHHAKELKAAIAMVVEKGGTIHLDRKSENSPGTLVVQPTVTGTHTADLSINVFHCTFDANCRHWHCGWGPARR</sequence>
<evidence type="ECO:0000313" key="1">
    <source>
        <dbReference type="EMBL" id="KTD58158.1"/>
    </source>
</evidence>
<organism evidence="1 2">
    <name type="scientific">Legionella santicrucis</name>
    <dbReference type="NCBI Taxonomy" id="45074"/>
    <lineage>
        <taxon>Bacteria</taxon>
        <taxon>Pseudomonadati</taxon>
        <taxon>Pseudomonadota</taxon>
        <taxon>Gammaproteobacteria</taxon>
        <taxon>Legionellales</taxon>
        <taxon>Legionellaceae</taxon>
        <taxon>Legionella</taxon>
    </lineage>
</organism>
<comment type="caution">
    <text evidence="1">The sequence shown here is derived from an EMBL/GenBank/DDBJ whole genome shotgun (WGS) entry which is preliminary data.</text>
</comment>
<keyword evidence="2" id="KW-1185">Reference proteome</keyword>
<dbReference type="AlphaFoldDB" id="A0A0W0YNE2"/>
<accession>A0A0W0YNE2</accession>
<feature type="non-terminal residue" evidence="1">
    <location>
        <position position="1"/>
    </location>
</feature>
<gene>
    <name evidence="1" type="ORF">Lsan_2476</name>
</gene>
<reference evidence="1 2" key="1">
    <citation type="submission" date="2015-11" db="EMBL/GenBank/DDBJ databases">
        <title>Genomic analysis of 38 Legionella species identifies large and diverse effector repertoires.</title>
        <authorList>
            <person name="Burstein D."/>
            <person name="Amaro F."/>
            <person name="Zusman T."/>
            <person name="Lifshitz Z."/>
            <person name="Cohen O."/>
            <person name="Gilbert J.A."/>
            <person name="Pupko T."/>
            <person name="Shuman H.A."/>
            <person name="Segal G."/>
        </authorList>
    </citation>
    <scope>NUCLEOTIDE SEQUENCE [LARGE SCALE GENOMIC DNA]</scope>
    <source>
        <strain evidence="1 2">SC-63-C7</strain>
    </source>
</reference>
<dbReference type="EMBL" id="LNYU01000062">
    <property type="protein sequence ID" value="KTD58158.1"/>
    <property type="molecule type" value="Genomic_DNA"/>
</dbReference>
<name>A0A0W0YNE2_9GAMM</name>
<dbReference type="RefSeq" id="WP_202814629.1">
    <property type="nucleotide sequence ID" value="NZ_LNYU01000062.1"/>
</dbReference>
<dbReference type="PATRIC" id="fig|45074.5.peg.2658"/>
<dbReference type="Proteomes" id="UP000054703">
    <property type="component" value="Unassembled WGS sequence"/>
</dbReference>
<evidence type="ECO:0000313" key="2">
    <source>
        <dbReference type="Proteomes" id="UP000054703"/>
    </source>
</evidence>
<proteinExistence type="predicted"/>
<protein>
    <submittedName>
        <fullName evidence="1">Uncharacterized protein</fullName>
    </submittedName>
</protein>